<proteinExistence type="predicted"/>
<dbReference type="EMBL" id="GGEC01037533">
    <property type="protein sequence ID" value="MBX18017.1"/>
    <property type="molecule type" value="Transcribed_RNA"/>
</dbReference>
<dbReference type="AlphaFoldDB" id="A0A2P2LJ74"/>
<accession>A0A2P2LJ74</accession>
<sequence length="96" mass="11552">MLIMASIWRRLGPQQLYLRHWNQVYNWQQLFLHRLNCPHQRLQQLSMNLGLDTCLNLLSYVKLLEIHLGMDFLESRADPRLSPLTLQMITKLQKEH</sequence>
<evidence type="ECO:0000313" key="1">
    <source>
        <dbReference type="EMBL" id="MBX18017.1"/>
    </source>
</evidence>
<reference evidence="1" key="1">
    <citation type="submission" date="2018-02" db="EMBL/GenBank/DDBJ databases">
        <title>Rhizophora mucronata_Transcriptome.</title>
        <authorList>
            <person name="Meera S.P."/>
            <person name="Sreeshan A."/>
            <person name="Augustine A."/>
        </authorList>
    </citation>
    <scope>NUCLEOTIDE SEQUENCE</scope>
    <source>
        <tissue evidence="1">Leaf</tissue>
    </source>
</reference>
<protein>
    <submittedName>
        <fullName evidence="1">K+ efflux antiporter 2ic-like isoform X1</fullName>
    </submittedName>
</protein>
<name>A0A2P2LJ74_RHIMU</name>
<organism evidence="1">
    <name type="scientific">Rhizophora mucronata</name>
    <name type="common">Asiatic mangrove</name>
    <dbReference type="NCBI Taxonomy" id="61149"/>
    <lineage>
        <taxon>Eukaryota</taxon>
        <taxon>Viridiplantae</taxon>
        <taxon>Streptophyta</taxon>
        <taxon>Embryophyta</taxon>
        <taxon>Tracheophyta</taxon>
        <taxon>Spermatophyta</taxon>
        <taxon>Magnoliopsida</taxon>
        <taxon>eudicotyledons</taxon>
        <taxon>Gunneridae</taxon>
        <taxon>Pentapetalae</taxon>
        <taxon>rosids</taxon>
        <taxon>fabids</taxon>
        <taxon>Malpighiales</taxon>
        <taxon>Rhizophoraceae</taxon>
        <taxon>Rhizophora</taxon>
    </lineage>
</organism>